<feature type="domain" description="Dienelactone hydrolase" evidence="2">
    <location>
        <begin position="73"/>
        <end position="296"/>
    </location>
</feature>
<gene>
    <name evidence="3" type="ORF">DFQ15_12334</name>
</gene>
<sequence length="299" mass="31810">MLRDDDMKSDFDSLLPGRSTEQGASRRTALKTALGVGYAAATLPIVAQTVVSTPADGLRVGALDYEVAGFRVPGYYAAPAGKTGVPVVLVIQEIFGVHEYIRDTCRRLAKLGYLAVAPEMFARQGDPQKITEMARLQAEIVSKVPDAQVMADLDGALKWAAAHGGDVSRAGITGFCWGGRITWLYAAQGPVKAGVAWYGRLVGQASDLTPRHPVDVAAHLKAPVLGLYGGADAGIPLDTVDKMKSSLAAGSAAAKASQFVVYPEAGHAFHADYRPSYRKEAAEDGWKRALEWFKTHGVV</sequence>
<feature type="compositionally biased region" description="Basic and acidic residues" evidence="1">
    <location>
        <begin position="1"/>
        <end position="11"/>
    </location>
</feature>
<evidence type="ECO:0000256" key="1">
    <source>
        <dbReference type="SAM" id="MobiDB-lite"/>
    </source>
</evidence>
<reference evidence="3 4" key="1">
    <citation type="submission" date="2018-06" db="EMBL/GenBank/DDBJ databases">
        <title>Genomic Encyclopedia of Type Strains, Phase III (KMG-III): the genomes of soil and plant-associated and newly described type strains.</title>
        <authorList>
            <person name="Whitman W."/>
        </authorList>
    </citation>
    <scope>NUCLEOTIDE SEQUENCE [LARGE SCALE GENOMIC DNA]</scope>
    <source>
        <strain evidence="3 4">CECT 7646</strain>
    </source>
</reference>
<evidence type="ECO:0000259" key="2">
    <source>
        <dbReference type="Pfam" id="PF01738"/>
    </source>
</evidence>
<evidence type="ECO:0000313" key="4">
    <source>
        <dbReference type="Proteomes" id="UP000247540"/>
    </source>
</evidence>
<dbReference type="AlphaFoldDB" id="A0A318SF52"/>
<keyword evidence="4" id="KW-1185">Reference proteome</keyword>
<dbReference type="InterPro" id="IPR051049">
    <property type="entry name" value="Dienelactone_hydrolase-like"/>
</dbReference>
<name>A0A318SF52_9BURK</name>
<dbReference type="GO" id="GO:0016787">
    <property type="term" value="F:hydrolase activity"/>
    <property type="evidence" value="ECO:0007669"/>
    <property type="project" value="InterPro"/>
</dbReference>
<proteinExistence type="predicted"/>
<dbReference type="PANTHER" id="PTHR46623">
    <property type="entry name" value="CARBOXYMETHYLENEBUTENOLIDASE-RELATED"/>
    <property type="match status" value="1"/>
</dbReference>
<dbReference type="EMBL" id="QJTC01000023">
    <property type="protein sequence ID" value="PYE74891.1"/>
    <property type="molecule type" value="Genomic_DNA"/>
</dbReference>
<dbReference type="InterPro" id="IPR029058">
    <property type="entry name" value="AB_hydrolase_fold"/>
</dbReference>
<comment type="caution">
    <text evidence="3">The sequence shown here is derived from an EMBL/GenBank/DDBJ whole genome shotgun (WGS) entry which is preliminary data.</text>
</comment>
<dbReference type="RefSeq" id="WP_374941031.1">
    <property type="nucleotide sequence ID" value="NZ_JAMOFZ010000022.1"/>
</dbReference>
<dbReference type="Gene3D" id="3.40.50.1820">
    <property type="entry name" value="alpha/beta hydrolase"/>
    <property type="match status" value="1"/>
</dbReference>
<dbReference type="Proteomes" id="UP000247540">
    <property type="component" value="Unassembled WGS sequence"/>
</dbReference>
<accession>A0A318SF52</accession>
<evidence type="ECO:0000313" key="3">
    <source>
        <dbReference type="EMBL" id="PYE74891.1"/>
    </source>
</evidence>
<dbReference type="PANTHER" id="PTHR46623:SF6">
    <property type="entry name" value="ALPHA_BETA-HYDROLASES SUPERFAMILY PROTEIN"/>
    <property type="match status" value="1"/>
</dbReference>
<organism evidence="3 4">
    <name type="scientific">Xylophilus ampelinus</name>
    <dbReference type="NCBI Taxonomy" id="54067"/>
    <lineage>
        <taxon>Bacteria</taxon>
        <taxon>Pseudomonadati</taxon>
        <taxon>Pseudomonadota</taxon>
        <taxon>Betaproteobacteria</taxon>
        <taxon>Burkholderiales</taxon>
        <taxon>Xylophilus</taxon>
    </lineage>
</organism>
<dbReference type="InterPro" id="IPR002925">
    <property type="entry name" value="Dienelactn_hydro"/>
</dbReference>
<dbReference type="Pfam" id="PF01738">
    <property type="entry name" value="DLH"/>
    <property type="match status" value="1"/>
</dbReference>
<dbReference type="SUPFAM" id="SSF53474">
    <property type="entry name" value="alpha/beta-Hydrolases"/>
    <property type="match status" value="1"/>
</dbReference>
<feature type="region of interest" description="Disordered" evidence="1">
    <location>
        <begin position="1"/>
        <end position="26"/>
    </location>
</feature>
<protein>
    <submittedName>
        <fullName evidence="3">Carboxymethylenebutenolidase</fullName>
    </submittedName>
</protein>